<dbReference type="AlphaFoldDB" id="A0A1A9H877"/>
<reference evidence="12 13" key="1">
    <citation type="submission" date="2014-04" db="EMBL/GenBank/DDBJ databases">
        <title>Detecting global and local adaptation in a worldwide sample of Helicobacter pylori genomes.</title>
        <authorList>
            <person name="Montano V."/>
            <person name="Didelot X."/>
            <person name="Foll M."/>
            <person name="Linz B."/>
            <person name="Reinhardt R."/>
            <person name="Suerbaum S."/>
            <person name="Moodley Y."/>
            <person name="Jensen J.D."/>
        </authorList>
    </citation>
    <scope>NUCLEOTIDE SEQUENCE [LARGE SCALE GENOMIC DNA]</scope>
    <source>
        <strain evidence="13">ausabrJ05</strain>
    </source>
</reference>
<feature type="binding site" evidence="11">
    <location>
        <position position="194"/>
    </location>
    <ligand>
        <name>Zn(2+)</name>
        <dbReference type="ChEBI" id="CHEBI:29105"/>
    </ligand>
</feature>
<dbReference type="Gene3D" id="3.40.50.620">
    <property type="entry name" value="HUPs"/>
    <property type="match status" value="1"/>
</dbReference>
<keyword evidence="5 11" id="KW-0671">Queuosine biosynthesis</keyword>
<sequence>MEQEICVISFSGGQDSTTLAVWAKKRFKKVYLVGFDYAQKHSVELECAQKIASLLQLPYEIIPLDFLENITRSALFKNSNDLIGQPYEKGSAQNKDLPNSFVPNRNAIFITLLHSYAQKLGASNIALGVSQADFSGYPDCKEDFIKSIEYALNLGSNTAIKIVTPLMFLNKAQEFQMAKDLDVLDLVIKETHTCYQGERKILHAYGYGCDECPACQLRKKGYEEFQAKAL</sequence>
<dbReference type="SUPFAM" id="SSF52402">
    <property type="entry name" value="Adenine nucleotide alpha hydrolases-like"/>
    <property type="match status" value="1"/>
</dbReference>
<dbReference type="HAMAP" id="MF_01633">
    <property type="entry name" value="QueC"/>
    <property type="match status" value="1"/>
</dbReference>
<dbReference type="UniPathway" id="UPA00391"/>
<accession>A0A1A9H877</accession>
<evidence type="ECO:0000256" key="2">
    <source>
        <dbReference type="ARBA" id="ARBA00022598"/>
    </source>
</evidence>
<evidence type="ECO:0000313" key="13">
    <source>
        <dbReference type="Proteomes" id="UP000078049"/>
    </source>
</evidence>
<gene>
    <name evidence="11" type="primary">queC</name>
    <name evidence="12" type="ORF">AA973_03410</name>
</gene>
<feature type="binding site" evidence="11">
    <location>
        <position position="215"/>
    </location>
    <ligand>
        <name>Zn(2+)</name>
        <dbReference type="ChEBI" id="CHEBI:29105"/>
    </ligand>
</feature>
<evidence type="ECO:0000256" key="9">
    <source>
        <dbReference type="ARBA" id="ARBA00039149"/>
    </source>
</evidence>
<dbReference type="PIRSF" id="PIRSF006293">
    <property type="entry name" value="ExsB"/>
    <property type="match status" value="1"/>
</dbReference>
<keyword evidence="2 11" id="KW-0436">Ligase</keyword>
<evidence type="ECO:0000256" key="8">
    <source>
        <dbReference type="ARBA" id="ARBA00037993"/>
    </source>
</evidence>
<keyword evidence="3 11" id="KW-0479">Metal-binding</keyword>
<organism evidence="12 13">
    <name type="scientific">Helicobacter pylori</name>
    <name type="common">Campylobacter pylori</name>
    <dbReference type="NCBI Taxonomy" id="210"/>
    <lineage>
        <taxon>Bacteria</taxon>
        <taxon>Pseudomonadati</taxon>
        <taxon>Campylobacterota</taxon>
        <taxon>Epsilonproteobacteria</taxon>
        <taxon>Campylobacterales</taxon>
        <taxon>Helicobacteraceae</taxon>
        <taxon>Helicobacter</taxon>
    </lineage>
</organism>
<keyword evidence="7 11" id="KW-0067">ATP-binding</keyword>
<dbReference type="CDD" id="cd01995">
    <property type="entry name" value="QueC-like"/>
    <property type="match status" value="1"/>
</dbReference>
<feature type="binding site" evidence="11">
    <location>
        <position position="212"/>
    </location>
    <ligand>
        <name>Zn(2+)</name>
        <dbReference type="ChEBI" id="CHEBI:29105"/>
    </ligand>
</feature>
<evidence type="ECO:0000256" key="11">
    <source>
        <dbReference type="HAMAP-Rule" id="MF_01633"/>
    </source>
</evidence>
<dbReference type="Pfam" id="PF06508">
    <property type="entry name" value="QueC"/>
    <property type="match status" value="1"/>
</dbReference>
<evidence type="ECO:0000256" key="4">
    <source>
        <dbReference type="ARBA" id="ARBA00022741"/>
    </source>
</evidence>
<evidence type="ECO:0000256" key="5">
    <source>
        <dbReference type="ARBA" id="ARBA00022785"/>
    </source>
</evidence>
<evidence type="ECO:0000256" key="10">
    <source>
        <dbReference type="ARBA" id="ARBA00047890"/>
    </source>
</evidence>
<dbReference type="EC" id="6.3.4.20" evidence="9 11"/>
<proteinExistence type="inferred from homology"/>
<name>A0A1A9H877_HELPX</name>
<feature type="binding site" evidence="11">
    <location>
        <begin position="10"/>
        <end position="20"/>
    </location>
    <ligand>
        <name>ATP</name>
        <dbReference type="ChEBI" id="CHEBI:30616"/>
    </ligand>
</feature>
<comment type="catalytic activity">
    <reaction evidence="10 11">
        <text>7-carboxy-7-carbaguanine + NH4(+) + 2 ATP = 7-cyano-7-carbaguanine + 2 AMP + 2 diphosphate + 2 H(+)</text>
        <dbReference type="Rhea" id="RHEA:27982"/>
        <dbReference type="ChEBI" id="CHEBI:15378"/>
        <dbReference type="ChEBI" id="CHEBI:28938"/>
        <dbReference type="ChEBI" id="CHEBI:30616"/>
        <dbReference type="ChEBI" id="CHEBI:33019"/>
        <dbReference type="ChEBI" id="CHEBI:45075"/>
        <dbReference type="ChEBI" id="CHEBI:61036"/>
        <dbReference type="ChEBI" id="CHEBI:456215"/>
        <dbReference type="EC" id="6.3.4.20"/>
    </reaction>
</comment>
<dbReference type="Proteomes" id="UP000078049">
    <property type="component" value="Chromosome"/>
</dbReference>
<evidence type="ECO:0000256" key="7">
    <source>
        <dbReference type="ARBA" id="ARBA00022840"/>
    </source>
</evidence>
<dbReference type="InterPro" id="IPR018317">
    <property type="entry name" value="QueC"/>
</dbReference>
<evidence type="ECO:0000313" key="12">
    <source>
        <dbReference type="EMBL" id="ANH46899.1"/>
    </source>
</evidence>
<dbReference type="InterPro" id="IPR014729">
    <property type="entry name" value="Rossmann-like_a/b/a_fold"/>
</dbReference>
<comment type="function">
    <text evidence="11">Catalyzes the ATP-dependent conversion of 7-carboxy-7-deazaguanine (CDG) to 7-cyano-7-deazaguanine (preQ(0)).</text>
</comment>
<dbReference type="GO" id="GO:0008616">
    <property type="term" value="P:tRNA queuosine(34) biosynthetic process"/>
    <property type="evidence" value="ECO:0007669"/>
    <property type="project" value="UniProtKB-UniRule"/>
</dbReference>
<dbReference type="PANTHER" id="PTHR42914:SF1">
    <property type="entry name" value="7-CYANO-7-DEAZAGUANINE SYNTHASE"/>
    <property type="match status" value="1"/>
</dbReference>
<evidence type="ECO:0000256" key="3">
    <source>
        <dbReference type="ARBA" id="ARBA00022723"/>
    </source>
</evidence>
<dbReference type="PATRIC" id="fig|210.2440.peg.706"/>
<dbReference type="GO" id="GO:0008270">
    <property type="term" value="F:zinc ion binding"/>
    <property type="evidence" value="ECO:0007669"/>
    <property type="project" value="UniProtKB-UniRule"/>
</dbReference>
<evidence type="ECO:0000256" key="6">
    <source>
        <dbReference type="ARBA" id="ARBA00022833"/>
    </source>
</evidence>
<comment type="cofactor">
    <cofactor evidence="11">
        <name>Zn(2+)</name>
        <dbReference type="ChEBI" id="CHEBI:29105"/>
    </cofactor>
    <text evidence="11">Binds 1 zinc ion per subunit.</text>
</comment>
<evidence type="ECO:0000256" key="1">
    <source>
        <dbReference type="ARBA" id="ARBA00005061"/>
    </source>
</evidence>
<dbReference type="GO" id="GO:0005524">
    <property type="term" value="F:ATP binding"/>
    <property type="evidence" value="ECO:0007669"/>
    <property type="project" value="UniProtKB-UniRule"/>
</dbReference>
<protein>
    <recommendedName>
        <fullName evidence="9 11">7-cyano-7-deazaguanine synthase</fullName>
        <ecNumber evidence="9 11">6.3.4.20</ecNumber>
    </recommendedName>
    <alternativeName>
        <fullName evidence="11">7-cyano-7-carbaguanine synthase</fullName>
    </alternativeName>
    <alternativeName>
        <fullName evidence="11">PreQ(0) synthase</fullName>
    </alternativeName>
    <alternativeName>
        <fullName evidence="11">Queuosine biosynthesis protein QueC</fullName>
    </alternativeName>
</protein>
<feature type="binding site" evidence="11">
    <location>
        <position position="209"/>
    </location>
    <ligand>
        <name>Zn(2+)</name>
        <dbReference type="ChEBI" id="CHEBI:29105"/>
    </ligand>
</feature>
<comment type="pathway">
    <text evidence="1 11">Purine metabolism; 7-cyano-7-deazaguanine biosynthesis.</text>
</comment>
<dbReference type="EMBL" id="CP011485">
    <property type="protein sequence ID" value="ANH46899.1"/>
    <property type="molecule type" value="Genomic_DNA"/>
</dbReference>
<comment type="similarity">
    <text evidence="8 11">Belongs to the QueC family.</text>
</comment>
<dbReference type="RefSeq" id="WP_064437627.1">
    <property type="nucleotide sequence ID" value="NZ_CP011485.1"/>
</dbReference>
<keyword evidence="6 11" id="KW-0862">Zinc</keyword>
<dbReference type="NCBIfam" id="TIGR00364">
    <property type="entry name" value="7-cyano-7-deazaguanine synthase QueC"/>
    <property type="match status" value="1"/>
</dbReference>
<dbReference type="GO" id="GO:0016879">
    <property type="term" value="F:ligase activity, forming carbon-nitrogen bonds"/>
    <property type="evidence" value="ECO:0007669"/>
    <property type="project" value="UniProtKB-UniRule"/>
</dbReference>
<keyword evidence="4 11" id="KW-0547">Nucleotide-binding</keyword>
<dbReference type="PANTHER" id="PTHR42914">
    <property type="entry name" value="7-CYANO-7-DEAZAGUANINE SYNTHASE"/>
    <property type="match status" value="1"/>
</dbReference>